<organism evidence="13 14">
    <name type="scientific">Fusibacter paucivorans</name>
    <dbReference type="NCBI Taxonomy" id="76009"/>
    <lineage>
        <taxon>Bacteria</taxon>
        <taxon>Bacillati</taxon>
        <taxon>Bacillota</taxon>
        <taxon>Clostridia</taxon>
        <taxon>Eubacteriales</taxon>
        <taxon>Eubacteriales Family XII. Incertae Sedis</taxon>
        <taxon>Fusibacter</taxon>
    </lineage>
</organism>
<dbReference type="Pfam" id="PF00682">
    <property type="entry name" value="HMGL-like"/>
    <property type="match status" value="1"/>
</dbReference>
<dbReference type="InterPro" id="IPR054691">
    <property type="entry name" value="LeuA/HCS_post-cat"/>
</dbReference>
<dbReference type="Pfam" id="PF08502">
    <property type="entry name" value="LeuA_dimer"/>
    <property type="match status" value="1"/>
</dbReference>
<dbReference type="RefSeq" id="WP_213235428.1">
    <property type="nucleotide sequence ID" value="NZ_JAHBCL010000004.1"/>
</dbReference>
<comment type="subunit">
    <text evidence="11">Homodimer.</text>
</comment>
<feature type="binding site" evidence="11">
    <location>
        <position position="203"/>
    </location>
    <ligand>
        <name>Mn(2+)</name>
        <dbReference type="ChEBI" id="CHEBI:29035"/>
    </ligand>
</feature>
<evidence type="ECO:0000256" key="7">
    <source>
        <dbReference type="ARBA" id="ARBA00022679"/>
    </source>
</evidence>
<comment type="cofactor">
    <cofactor evidence="11">
        <name>Mn(2+)</name>
        <dbReference type="ChEBI" id="CHEBI:29035"/>
    </cofactor>
</comment>
<dbReference type="InterPro" id="IPR013709">
    <property type="entry name" value="2-isopropylmalate_synth_dimer"/>
</dbReference>
<dbReference type="GO" id="GO:0003852">
    <property type="term" value="F:2-isopropylmalate synthase activity"/>
    <property type="evidence" value="ECO:0007669"/>
    <property type="project" value="UniProtKB-EC"/>
</dbReference>
<dbReference type="InterPro" id="IPR013785">
    <property type="entry name" value="Aldolase_TIM"/>
</dbReference>
<protein>
    <recommendedName>
        <fullName evidence="4 11">2-isopropylmalate synthase</fullName>
        <ecNumber evidence="3 11">2.3.3.13</ecNumber>
    </recommendedName>
    <alternativeName>
        <fullName evidence="11">Alpha-IPM synthase</fullName>
    </alternativeName>
    <alternativeName>
        <fullName evidence="11">Alpha-isopropylmalate synthase</fullName>
    </alternativeName>
</protein>
<keyword evidence="14" id="KW-1185">Reference proteome</keyword>
<evidence type="ECO:0000256" key="2">
    <source>
        <dbReference type="ARBA" id="ARBA00009396"/>
    </source>
</evidence>
<dbReference type="InterPro" id="IPR005671">
    <property type="entry name" value="LeuA_bact_synth"/>
</dbReference>
<evidence type="ECO:0000313" key="13">
    <source>
        <dbReference type="EMBL" id="MBS7525640.1"/>
    </source>
</evidence>
<keyword evidence="11" id="KW-0963">Cytoplasm</keyword>
<accession>A0ABS5PKE2</accession>
<dbReference type="Pfam" id="PF22617">
    <property type="entry name" value="HCS_D2"/>
    <property type="match status" value="1"/>
</dbReference>
<dbReference type="PANTHER" id="PTHR10277">
    <property type="entry name" value="HOMOCITRATE SYNTHASE-RELATED"/>
    <property type="match status" value="1"/>
</dbReference>
<evidence type="ECO:0000256" key="1">
    <source>
        <dbReference type="ARBA" id="ARBA00004689"/>
    </source>
</evidence>
<keyword evidence="10 11" id="KW-0100">Branched-chain amino acid biosynthesis</keyword>
<comment type="pathway">
    <text evidence="1 11">Amino-acid biosynthesis; L-leucine biosynthesis; L-leucine from 3-methyl-2-oxobutanoate: step 1/4.</text>
</comment>
<dbReference type="SMART" id="SM00917">
    <property type="entry name" value="LeuA_dimer"/>
    <property type="match status" value="1"/>
</dbReference>
<feature type="binding site" evidence="11">
    <location>
        <position position="237"/>
    </location>
    <ligand>
        <name>Mn(2+)</name>
        <dbReference type="ChEBI" id="CHEBI:29035"/>
    </ligand>
</feature>
<name>A0ABS5PKE2_9FIRM</name>
<evidence type="ECO:0000313" key="14">
    <source>
        <dbReference type="Proteomes" id="UP000746471"/>
    </source>
</evidence>
<keyword evidence="7 11" id="KW-0808">Transferase</keyword>
<proteinExistence type="inferred from homology"/>
<reference evidence="13 14" key="1">
    <citation type="submission" date="2021-05" db="EMBL/GenBank/DDBJ databases">
        <title>Fusibacter ferrireducens sp. nov., an anaerobic, sulfur- and Fe-reducing bacterium isolated from the mangrove sediment.</title>
        <authorList>
            <person name="Qiu D."/>
        </authorList>
    </citation>
    <scope>NUCLEOTIDE SEQUENCE [LARGE SCALE GENOMIC DNA]</scope>
    <source>
        <strain evidence="13 14">DSM 12116</strain>
    </source>
</reference>
<dbReference type="Gene3D" id="3.30.160.270">
    <property type="match status" value="1"/>
</dbReference>
<comment type="caution">
    <text evidence="13">The sequence shown here is derived from an EMBL/GenBank/DDBJ whole genome shotgun (WGS) entry which is preliminary data.</text>
</comment>
<dbReference type="InterPro" id="IPR036230">
    <property type="entry name" value="LeuA_allosteric_dom_sf"/>
</dbReference>
<keyword evidence="9 11" id="KW-0464">Manganese</keyword>
<comment type="similarity">
    <text evidence="2 11">Belongs to the alpha-IPM synthase/homocitrate synthase family. LeuA type 1 subfamily.</text>
</comment>
<dbReference type="EC" id="2.3.3.13" evidence="3 11"/>
<feature type="binding site" evidence="11">
    <location>
        <position position="201"/>
    </location>
    <ligand>
        <name>Mn(2+)</name>
        <dbReference type="ChEBI" id="CHEBI:29035"/>
    </ligand>
</feature>
<evidence type="ECO:0000259" key="12">
    <source>
        <dbReference type="PROSITE" id="PS50991"/>
    </source>
</evidence>
<evidence type="ECO:0000256" key="4">
    <source>
        <dbReference type="ARBA" id="ARBA00018198"/>
    </source>
</evidence>
<dbReference type="PROSITE" id="PS50991">
    <property type="entry name" value="PYR_CT"/>
    <property type="match status" value="1"/>
</dbReference>
<dbReference type="CDD" id="cd07940">
    <property type="entry name" value="DRE_TIM_IPMS"/>
    <property type="match status" value="1"/>
</dbReference>
<evidence type="ECO:0000256" key="10">
    <source>
        <dbReference type="ARBA" id="ARBA00023304"/>
    </source>
</evidence>
<dbReference type="NCBIfam" id="TIGR00973">
    <property type="entry name" value="leuA_bact"/>
    <property type="match status" value="1"/>
</dbReference>
<dbReference type="PROSITE" id="PS00815">
    <property type="entry name" value="AIPM_HOMOCIT_SYNTH_1"/>
    <property type="match status" value="1"/>
</dbReference>
<sequence>MKRIKIFDTTLRDGEQAPGFTMNLTEKVRLAKQLEELGVDIIEAGFAIASPGDFNAIKEISRNVGDVTVASLARTTKLDIDKAWEALQFAKKPRIHIFIATSDIHLKYKLKLTREEALKQAVEAVRYAKRFFDDIEFSAEDAVRSDVNFLIQIFTAVIAEGARTINIPDTVGYTTPDEYYALISTIKSQVPNIKDVDISVHCHNDLGFAVANSLAAINGGATQIECTINGIGERAGNAALEEIAMAIDTRKDFFNCETGIHTKQILKSSKMLQTITGVRVQPNKAIVGDNAFAHEAGIHQHGMLQDRTTYEIMTPESIGLNMSKIVLGKHSGRHAFIERVQALGFVLTKEEMEHAFHAFIELCDKKKEIFDRDIEAIIAKESVQIQEIVKVKSFMIQSGNHIPATSTLSLVVGDKEIMDAAVGDGPVDASFKVIEKAVEKSIKLVEYRINAVTEGKDAQGETIVILGIEGKKYRGKGLSTDVIESSIHAYVEAVNKALTELS</sequence>
<dbReference type="NCBIfam" id="NF002086">
    <property type="entry name" value="PRK00915.1-3"/>
    <property type="match status" value="1"/>
</dbReference>
<keyword evidence="8 11" id="KW-0479">Metal-binding</keyword>
<feature type="region of interest" description="Regulatory domain" evidence="11">
    <location>
        <begin position="390"/>
        <end position="502"/>
    </location>
</feature>
<keyword evidence="13" id="KW-0012">Acyltransferase</keyword>
<dbReference type="Gene3D" id="3.20.20.70">
    <property type="entry name" value="Aldolase class I"/>
    <property type="match status" value="1"/>
</dbReference>
<dbReference type="Gene3D" id="1.10.238.260">
    <property type="match status" value="1"/>
</dbReference>
<dbReference type="InterPro" id="IPR002034">
    <property type="entry name" value="AIPM/Hcit_synth_CS"/>
</dbReference>
<feature type="binding site" evidence="11">
    <location>
        <position position="13"/>
    </location>
    <ligand>
        <name>Mn(2+)</name>
        <dbReference type="ChEBI" id="CHEBI:29035"/>
    </ligand>
</feature>
<comment type="catalytic activity">
    <reaction evidence="11">
        <text>3-methyl-2-oxobutanoate + acetyl-CoA + H2O = (2S)-2-isopropylmalate + CoA + H(+)</text>
        <dbReference type="Rhea" id="RHEA:21524"/>
        <dbReference type="ChEBI" id="CHEBI:1178"/>
        <dbReference type="ChEBI" id="CHEBI:11851"/>
        <dbReference type="ChEBI" id="CHEBI:15377"/>
        <dbReference type="ChEBI" id="CHEBI:15378"/>
        <dbReference type="ChEBI" id="CHEBI:57287"/>
        <dbReference type="ChEBI" id="CHEBI:57288"/>
        <dbReference type="EC" id="2.3.3.13"/>
    </reaction>
</comment>
<dbReference type="SUPFAM" id="SSF51569">
    <property type="entry name" value="Aldolase"/>
    <property type="match status" value="1"/>
</dbReference>
<dbReference type="PROSITE" id="PS00816">
    <property type="entry name" value="AIPM_HOMOCIT_SYNTH_2"/>
    <property type="match status" value="1"/>
</dbReference>
<dbReference type="EMBL" id="JAHBCL010000004">
    <property type="protein sequence ID" value="MBS7525640.1"/>
    <property type="molecule type" value="Genomic_DNA"/>
</dbReference>
<feature type="domain" description="Pyruvate carboxyltransferase" evidence="12">
    <location>
        <begin position="4"/>
        <end position="266"/>
    </location>
</feature>
<dbReference type="PANTHER" id="PTHR10277:SF9">
    <property type="entry name" value="2-ISOPROPYLMALATE SYNTHASE 1, CHLOROPLASTIC-RELATED"/>
    <property type="match status" value="1"/>
</dbReference>
<evidence type="ECO:0000256" key="8">
    <source>
        <dbReference type="ARBA" id="ARBA00022723"/>
    </source>
</evidence>
<keyword evidence="6 11" id="KW-0028">Amino-acid biosynthesis</keyword>
<gene>
    <name evidence="11" type="primary">leuA</name>
    <name evidence="13" type="ORF">KHM83_03010</name>
</gene>
<evidence type="ECO:0000256" key="3">
    <source>
        <dbReference type="ARBA" id="ARBA00012973"/>
    </source>
</evidence>
<dbReference type="InterPro" id="IPR050073">
    <property type="entry name" value="2-IPM_HCS-like"/>
</dbReference>
<dbReference type="HAMAP" id="MF_01025">
    <property type="entry name" value="LeuA_type1"/>
    <property type="match status" value="1"/>
</dbReference>
<dbReference type="Proteomes" id="UP000746471">
    <property type="component" value="Unassembled WGS sequence"/>
</dbReference>
<evidence type="ECO:0000256" key="11">
    <source>
        <dbReference type="HAMAP-Rule" id="MF_01025"/>
    </source>
</evidence>
<evidence type="ECO:0000256" key="6">
    <source>
        <dbReference type="ARBA" id="ARBA00022605"/>
    </source>
</evidence>
<dbReference type="SUPFAM" id="SSF110921">
    <property type="entry name" value="2-isopropylmalate synthase LeuA, allosteric (dimerisation) domain"/>
    <property type="match status" value="1"/>
</dbReference>
<evidence type="ECO:0000256" key="9">
    <source>
        <dbReference type="ARBA" id="ARBA00023211"/>
    </source>
</evidence>
<dbReference type="InterPro" id="IPR000891">
    <property type="entry name" value="PYR_CT"/>
</dbReference>
<keyword evidence="5 11" id="KW-0432">Leucine biosynthesis</keyword>
<evidence type="ECO:0000256" key="5">
    <source>
        <dbReference type="ARBA" id="ARBA00022430"/>
    </source>
</evidence>
<comment type="function">
    <text evidence="11">Catalyzes the condensation of the acetyl group of acetyl-CoA with 3-methyl-2-oxobutanoate (2-ketoisovalerate) to form 3-carboxy-3-hydroxy-4-methylpentanoate (2-isopropylmalate).</text>
</comment>